<protein>
    <recommendedName>
        <fullName evidence="5">UDENN domain-containing protein</fullName>
    </recommendedName>
</protein>
<name>A0A3L8Q8D1_CHLGU</name>
<dbReference type="PANTHER" id="PTHR13677:SF2">
    <property type="entry name" value="PROTEIN DENND6B"/>
    <property type="match status" value="1"/>
</dbReference>
<feature type="region of interest" description="Disordered" evidence="1">
    <location>
        <begin position="1191"/>
        <end position="1216"/>
    </location>
</feature>
<proteinExistence type="predicted"/>
<feature type="compositionally biased region" description="Low complexity" evidence="1">
    <location>
        <begin position="420"/>
        <end position="434"/>
    </location>
</feature>
<evidence type="ECO:0000313" key="4">
    <source>
        <dbReference type="Proteomes" id="UP000276834"/>
    </source>
</evidence>
<sequence>FKSSQVLSCGICGDQGGGVVCGAALLSPQLVYPHDFRLTEKEVTTLCSPSPSFGSSSRGSHWLLVFCRKQASATCPSQTPTQVGDRSVPGGRTGAAGTQPEPPCADCPVLCWVGTRAPRRLPLSHSCVWEQELRRGHFQQKWTPKPLQCPPAMAGTPPTVPGCSSPSVQLWALPGIQGQPQLLWAPGKDFSYGSISLFLPFPLPFPLGFPCFGPSPRPVLDFPVAPSRSAGAIPSWLSPSGLGDTQFSFRLRQAGGSRNSPFQDDGRYNREAPLTLQVGPGPSHTCRGERPRIPWVWGPWGKSSCSLAMGIHRDFLLCSWGGTAGQGMGWKVGLDQGTGNGITGGTGSGDKEWDHRWDWGMGSQVGLGQGTAGTGNGIAGGTGSGNCWDREWDHRELLGEGIGSGGSKSELNRGEGTELTGTPPSVPGCSSPSVQPGLGHPRDPGAAPAALGIPAQPGIPHSQDPIHPCSLAVGAIPWVLSLQALSPPLQGLSGVLRFPWSISLSSLASVVSLPVSPWKALLEGWDGGVGDSAAGLSLTVSFCPSLSLQREAAHYFGYVYFRQVKDSSMRRGYFQKVSAESRIPKSLRLEKPSQPIQSKLCPIPTLSPAQSPECHLQEFLGHLQGWALQTPLGSPCQGLTPFPWGNSCCSRGRSPLSCAGPWGHLSPSSVLSFVPSTSRKTCSAGVRGSLVLVSRLPYVNLFQCLLQLIAPEYFDKLEPCLEAGELGAGVPAWDRGAASGVLQMASFWSKFQQGRPLSCLSKQITRCEGGIAGREGLGLRPFLPGSFHPDLSALGLPQARGMCELGTGNNSLSEWQAELDFPSGDTSLPCIDQWPPPVPGQTLNLPVMGVVIQVPGLCRRRGPVFRGCESLFTPRSPPPFQLHLVAGEVCPKPIPPSHPALLGLQVRIPSRVDKPGSSPGLARREELDPESCWEPFGLGSVWSQQFHSRLSCLASHRALCTQSRCFTHSSPCFSWEFRPCWPFPSGNEGTLPEFVGTGVTLLLHTSGCEPCSSRLLPPPHSSLTATNSLFSLPHPESVASPPAGSVQVRGPSQPSPCWEHRESKGWCRIKHCCAPGLLWGLRPPPQAGEQLLPKAPRGVSQVLPALEVPFPCPSSGIQGCPAVSDTLKPTSIPGNLLRFSKTKSKQPLGSVQAGHEQLEQPWEKDLGVLGPSGQQGRGILPLCPGEIHLQSCPSPGDTAAAPGAAGESPEEAQDGTGWTLRPQLCLVPPDADPHPDALGADAAGGAHGGDGTIPNHVLRDGPGPHQVTPTGCEGLGSMTANSGSFSLPHHSVLLTWAGPEEHSPPSSELCLSTKPQKPGASPDRFSQANPSPWSAPGWGWGWKAGKGPGGAVPAAGHEPRVGRGAGGRRPLGCGSPAVGTAQGRDRPLRWPRVTLPCPGCLAPLRYCCDFRPYFTIHDSEFKDAPVPCRHPGGHPEPPALSLSPPCRPNIVVGVTNPFFIKTLQHWPHILRVGELRVSGELRVPGWLSGELRVPGWLSGELWVAVRECVRGAQGARMAGRGALGGSQGARVSERLQTPALVVLHPPFIPRVLAVHLGCSAHLGTAWLSTGSAAHLLLTAVPTGLGQRRSHHGSAGSDICLFLGSP</sequence>
<organism evidence="2 4">
    <name type="scientific">Chloebia gouldiae</name>
    <name type="common">Gouldian finch</name>
    <name type="synonym">Erythrura gouldiae</name>
    <dbReference type="NCBI Taxonomy" id="44316"/>
    <lineage>
        <taxon>Eukaryota</taxon>
        <taxon>Metazoa</taxon>
        <taxon>Chordata</taxon>
        <taxon>Craniata</taxon>
        <taxon>Vertebrata</taxon>
        <taxon>Euteleostomi</taxon>
        <taxon>Archelosauria</taxon>
        <taxon>Archosauria</taxon>
        <taxon>Dinosauria</taxon>
        <taxon>Saurischia</taxon>
        <taxon>Theropoda</taxon>
        <taxon>Coelurosauria</taxon>
        <taxon>Aves</taxon>
        <taxon>Neognathae</taxon>
        <taxon>Neoaves</taxon>
        <taxon>Telluraves</taxon>
        <taxon>Australaves</taxon>
        <taxon>Passeriformes</taxon>
        <taxon>Passeroidea</taxon>
        <taxon>Passeridae</taxon>
        <taxon>Chloebia</taxon>
    </lineage>
</organism>
<reference evidence="2 4" key="1">
    <citation type="journal article" date="2018" name="Proc. R. Soc. B">
        <title>A non-coding region near Follistatin controls head colour polymorphism in the Gouldian finch.</title>
        <authorList>
            <person name="Toomey M.B."/>
            <person name="Marques C.I."/>
            <person name="Andrade P."/>
            <person name="Araujo P.M."/>
            <person name="Sabatino S."/>
            <person name="Gazda M.A."/>
            <person name="Afonso S."/>
            <person name="Lopes R.J."/>
            <person name="Corbo J.C."/>
            <person name="Carneiro M."/>
        </authorList>
    </citation>
    <scope>NUCLEOTIDE SEQUENCE [LARGE SCALE GENOMIC DNA]</scope>
    <source>
        <strain evidence="2">Red01</strain>
        <tissue evidence="2">Muscle</tissue>
    </source>
</reference>
<feature type="region of interest" description="Disordered" evidence="1">
    <location>
        <begin position="1297"/>
        <end position="1331"/>
    </location>
</feature>
<evidence type="ECO:0008006" key="5">
    <source>
        <dbReference type="Google" id="ProtNLM"/>
    </source>
</evidence>
<keyword evidence="4" id="KW-1185">Reference proteome</keyword>
<dbReference type="InterPro" id="IPR024224">
    <property type="entry name" value="DENND6"/>
</dbReference>
<gene>
    <name evidence="3" type="ORF">DV515_00018229</name>
    <name evidence="2" type="ORF">DV515_00018230</name>
</gene>
<feature type="region of interest" description="Disordered" evidence="1">
    <location>
        <begin position="75"/>
        <end position="99"/>
    </location>
</feature>
<feature type="region of interest" description="Disordered" evidence="1">
    <location>
        <begin position="398"/>
        <end position="459"/>
    </location>
</feature>
<feature type="compositionally biased region" description="Polar residues" evidence="1">
    <location>
        <begin position="1304"/>
        <end position="1315"/>
    </location>
</feature>
<comment type="caution">
    <text evidence="2">The sequence shown here is derived from an EMBL/GenBank/DDBJ whole genome shotgun (WGS) entry which is preliminary data.</text>
</comment>
<reference evidence="2" key="2">
    <citation type="submission" date="2018-08" db="EMBL/GenBank/DDBJ databases">
        <authorList>
            <person name="Sabatino S.J."/>
        </authorList>
    </citation>
    <scope>NUCLEOTIDE SEQUENCE</scope>
    <source>
        <strain evidence="2">Red01</strain>
        <tissue evidence="2">Muscle</tissue>
    </source>
</reference>
<accession>A0A3L8Q8D1</accession>
<feature type="region of interest" description="Disordered" evidence="1">
    <location>
        <begin position="1362"/>
        <end position="1384"/>
    </location>
</feature>
<dbReference type="OrthoDB" id="10265409at2759"/>
<evidence type="ECO:0000313" key="3">
    <source>
        <dbReference type="EMBL" id="RLV63480.1"/>
    </source>
</evidence>
<feature type="compositionally biased region" description="Low complexity" evidence="1">
    <location>
        <begin position="1195"/>
        <end position="1207"/>
    </location>
</feature>
<dbReference type="PANTHER" id="PTHR13677">
    <property type="entry name" value="LD41638P"/>
    <property type="match status" value="1"/>
</dbReference>
<evidence type="ECO:0000313" key="2">
    <source>
        <dbReference type="EMBL" id="RLV63479.1"/>
    </source>
</evidence>
<dbReference type="GO" id="GO:0005085">
    <property type="term" value="F:guanyl-nucleotide exchange factor activity"/>
    <property type="evidence" value="ECO:0007669"/>
    <property type="project" value="InterPro"/>
</dbReference>
<dbReference type="EMBL" id="QUSF01002736">
    <property type="protein sequence ID" value="RLV63479.1"/>
    <property type="molecule type" value="Genomic_DNA"/>
</dbReference>
<dbReference type="GO" id="GO:0055037">
    <property type="term" value="C:recycling endosome"/>
    <property type="evidence" value="ECO:0007669"/>
    <property type="project" value="TreeGrafter"/>
</dbReference>
<dbReference type="EMBL" id="QUSF01002735">
    <property type="protein sequence ID" value="RLV63480.1"/>
    <property type="molecule type" value="Genomic_DNA"/>
</dbReference>
<dbReference type="Proteomes" id="UP000276834">
    <property type="component" value="Unassembled WGS sequence"/>
</dbReference>
<feature type="compositionally biased region" description="Polar residues" evidence="1">
    <location>
        <begin position="75"/>
        <end position="84"/>
    </location>
</feature>
<feature type="non-terminal residue" evidence="2">
    <location>
        <position position="1"/>
    </location>
</feature>
<feature type="region of interest" description="Disordered" evidence="1">
    <location>
        <begin position="1228"/>
        <end position="1264"/>
    </location>
</feature>
<feature type="compositionally biased region" description="Low complexity" evidence="1">
    <location>
        <begin position="444"/>
        <end position="459"/>
    </location>
</feature>
<evidence type="ECO:0000256" key="1">
    <source>
        <dbReference type="SAM" id="MobiDB-lite"/>
    </source>
</evidence>
<feature type="non-terminal residue" evidence="2">
    <location>
        <position position="1605"/>
    </location>
</feature>